<dbReference type="PANTHER" id="PTHR11280:SF5">
    <property type="entry name" value="GLUCOSAMINE-6-PHOSPHATE ISOMERASE"/>
    <property type="match status" value="1"/>
</dbReference>
<dbReference type="Proteomes" id="UP000253303">
    <property type="component" value="Unassembled WGS sequence"/>
</dbReference>
<dbReference type="GO" id="GO:0004342">
    <property type="term" value="F:glucosamine-6-phosphate deaminase activity"/>
    <property type="evidence" value="ECO:0007669"/>
    <property type="project" value="InterPro"/>
</dbReference>
<dbReference type="InterPro" id="IPR004547">
    <property type="entry name" value="Glucosamine6P_isomerase"/>
</dbReference>
<dbReference type="SUPFAM" id="SSF100950">
    <property type="entry name" value="NagB/RpiA/CoA transferase-like"/>
    <property type="match status" value="1"/>
</dbReference>
<organism evidence="1 2">
    <name type="scientific">Spongiactinospora rosea</name>
    <dbReference type="NCBI Taxonomy" id="2248750"/>
    <lineage>
        <taxon>Bacteria</taxon>
        <taxon>Bacillati</taxon>
        <taxon>Actinomycetota</taxon>
        <taxon>Actinomycetes</taxon>
        <taxon>Streptosporangiales</taxon>
        <taxon>Streptosporangiaceae</taxon>
        <taxon>Spongiactinospora</taxon>
    </lineage>
</organism>
<evidence type="ECO:0000313" key="2">
    <source>
        <dbReference type="Proteomes" id="UP000253303"/>
    </source>
</evidence>
<gene>
    <name evidence="1" type="ORF">DP939_34215</name>
</gene>
<dbReference type="InterPro" id="IPR037171">
    <property type="entry name" value="NagB/RpiA_transferase-like"/>
</dbReference>
<dbReference type="PANTHER" id="PTHR11280">
    <property type="entry name" value="GLUCOSAMINE-6-PHOSPHATE ISOMERASE"/>
    <property type="match status" value="1"/>
</dbReference>
<proteinExistence type="predicted"/>
<dbReference type="GO" id="GO:0019262">
    <property type="term" value="P:N-acetylneuraminate catabolic process"/>
    <property type="evidence" value="ECO:0007669"/>
    <property type="project" value="TreeGrafter"/>
</dbReference>
<dbReference type="EMBL" id="QMEY01000021">
    <property type="protein sequence ID" value="RBQ15738.1"/>
    <property type="molecule type" value="Genomic_DNA"/>
</dbReference>
<accession>A0A366LP92</accession>
<keyword evidence="2" id="KW-1185">Reference proteome</keyword>
<name>A0A366LP92_9ACTN</name>
<protein>
    <submittedName>
        <fullName evidence="1">Uncharacterized protein</fullName>
    </submittedName>
</protein>
<dbReference type="Gene3D" id="3.40.50.1360">
    <property type="match status" value="1"/>
</dbReference>
<evidence type="ECO:0000313" key="1">
    <source>
        <dbReference type="EMBL" id="RBQ15738.1"/>
    </source>
</evidence>
<dbReference type="OrthoDB" id="9791139at2"/>
<dbReference type="GO" id="GO:0042802">
    <property type="term" value="F:identical protein binding"/>
    <property type="evidence" value="ECO:0007669"/>
    <property type="project" value="TreeGrafter"/>
</dbReference>
<dbReference type="AlphaFoldDB" id="A0A366LP92"/>
<dbReference type="GO" id="GO:0005737">
    <property type="term" value="C:cytoplasm"/>
    <property type="evidence" value="ECO:0007669"/>
    <property type="project" value="TreeGrafter"/>
</dbReference>
<dbReference type="GO" id="GO:0006046">
    <property type="term" value="P:N-acetylglucosamine catabolic process"/>
    <property type="evidence" value="ECO:0007669"/>
    <property type="project" value="TreeGrafter"/>
</dbReference>
<dbReference type="GO" id="GO:0006043">
    <property type="term" value="P:glucosamine catabolic process"/>
    <property type="evidence" value="ECO:0007669"/>
    <property type="project" value="TreeGrafter"/>
</dbReference>
<reference evidence="1 2" key="1">
    <citation type="submission" date="2018-06" db="EMBL/GenBank/DDBJ databases">
        <title>Sphaerisporangium craniellae sp. nov., isolated from a marine sponge in the South China Sea.</title>
        <authorList>
            <person name="Li L."/>
        </authorList>
    </citation>
    <scope>NUCLEOTIDE SEQUENCE [LARGE SCALE GENOMIC DNA]</scope>
    <source>
        <strain evidence="1 2">LHW63015</strain>
    </source>
</reference>
<comment type="caution">
    <text evidence="1">The sequence shown here is derived from an EMBL/GenBank/DDBJ whole genome shotgun (WGS) entry which is preliminary data.</text>
</comment>
<dbReference type="RefSeq" id="WP_113984975.1">
    <property type="nucleotide sequence ID" value="NZ_QMEY01000021.1"/>
</dbReference>
<sequence length="293" mass="33228">MNKKDLYTWCSVPVDDLAGHPDRRIPLRLCAGPAEMANLMATELLDGVRAAAVRDRMFRVIIPCGPVEWLGPFTRMVNRASVSLSHVEVFHMDECLDWQGRTLPRTHPYSFRGYMQRHFYDPVRPELAVPDAHRHWLEPETIEAVLEAIESGPIDLMYGGWGQDGHVAYNQARRNTLSEITVDELRTSSVRVQENNVDTVLALGQRKLGGAYQFVPPMSVTLGLREVLSARRIRLYSDTGAWKQTALRVALFSGQTVEYPITLLQEHDDALLTATRETADHPISRHPEWSFDV</sequence>